<keyword evidence="7" id="KW-0812">Transmembrane</keyword>
<dbReference type="InterPro" id="IPR012336">
    <property type="entry name" value="Thioredoxin-like_fold"/>
</dbReference>
<evidence type="ECO:0000256" key="4">
    <source>
        <dbReference type="ARBA" id="ARBA00023157"/>
    </source>
</evidence>
<reference evidence="9" key="1">
    <citation type="submission" date="2019-11" db="EMBL/GenBank/DDBJ databases">
        <authorList>
            <person name="Feng L."/>
        </authorList>
    </citation>
    <scope>NUCLEOTIDE SEQUENCE</scope>
    <source>
        <strain evidence="9">AodontolyticusLFYP35</strain>
    </source>
</reference>
<keyword evidence="7" id="KW-1133">Transmembrane helix</keyword>
<gene>
    <name evidence="9" type="primary">bdbD</name>
    <name evidence="9" type="ORF">AOLFYP35_00821</name>
</gene>
<dbReference type="PANTHER" id="PTHR13887:SF14">
    <property type="entry name" value="DISULFIDE BOND FORMATION PROTEIN D"/>
    <property type="match status" value="1"/>
</dbReference>
<dbReference type="InterPro" id="IPR013766">
    <property type="entry name" value="Thioredoxin_domain"/>
</dbReference>
<evidence type="ECO:0000313" key="9">
    <source>
        <dbReference type="EMBL" id="VYS91651.1"/>
    </source>
</evidence>
<dbReference type="EMBL" id="CACRSM010000002">
    <property type="protein sequence ID" value="VYS91651.1"/>
    <property type="molecule type" value="Genomic_DNA"/>
</dbReference>
<keyword evidence="3" id="KW-0560">Oxidoreductase</keyword>
<accession>A0A6N2SHJ7</accession>
<dbReference type="PANTHER" id="PTHR13887">
    <property type="entry name" value="GLUTATHIONE S-TRANSFERASE KAPPA"/>
    <property type="match status" value="1"/>
</dbReference>
<dbReference type="Pfam" id="PF13462">
    <property type="entry name" value="Thioredoxin_4"/>
    <property type="match status" value="1"/>
</dbReference>
<comment type="similarity">
    <text evidence="1">Belongs to the thioredoxin family. DsbA subfamily.</text>
</comment>
<keyword evidence="2" id="KW-0732">Signal</keyword>
<dbReference type="GO" id="GO:0016491">
    <property type="term" value="F:oxidoreductase activity"/>
    <property type="evidence" value="ECO:0007669"/>
    <property type="project" value="UniProtKB-KW"/>
</dbReference>
<dbReference type="SUPFAM" id="SSF52833">
    <property type="entry name" value="Thioredoxin-like"/>
    <property type="match status" value="1"/>
</dbReference>
<dbReference type="PROSITE" id="PS51352">
    <property type="entry name" value="THIOREDOXIN_2"/>
    <property type="match status" value="1"/>
</dbReference>
<evidence type="ECO:0000259" key="8">
    <source>
        <dbReference type="PROSITE" id="PS51352"/>
    </source>
</evidence>
<keyword evidence="7" id="KW-0472">Membrane</keyword>
<evidence type="ECO:0000256" key="3">
    <source>
        <dbReference type="ARBA" id="ARBA00023002"/>
    </source>
</evidence>
<evidence type="ECO:0000256" key="2">
    <source>
        <dbReference type="ARBA" id="ARBA00022729"/>
    </source>
</evidence>
<dbReference type="AlphaFoldDB" id="A0A6N2SHJ7"/>
<keyword evidence="4" id="KW-1015">Disulfide bond</keyword>
<proteinExistence type="inferred from homology"/>
<feature type="transmembrane region" description="Helical" evidence="7">
    <location>
        <begin position="12"/>
        <end position="30"/>
    </location>
</feature>
<feature type="region of interest" description="Disordered" evidence="6">
    <location>
        <begin position="41"/>
        <end position="67"/>
    </location>
</feature>
<protein>
    <submittedName>
        <fullName evidence="9">Disulfide bond formation protein D</fullName>
    </submittedName>
</protein>
<feature type="domain" description="Thioredoxin" evidence="8">
    <location>
        <begin position="53"/>
        <end position="259"/>
    </location>
</feature>
<evidence type="ECO:0000256" key="6">
    <source>
        <dbReference type="SAM" id="MobiDB-lite"/>
    </source>
</evidence>
<name>A0A6N2SHJ7_9ACTO</name>
<evidence type="ECO:0000256" key="7">
    <source>
        <dbReference type="SAM" id="Phobius"/>
    </source>
</evidence>
<evidence type="ECO:0000256" key="5">
    <source>
        <dbReference type="ARBA" id="ARBA00023284"/>
    </source>
</evidence>
<dbReference type="InterPro" id="IPR036249">
    <property type="entry name" value="Thioredoxin-like_sf"/>
</dbReference>
<evidence type="ECO:0000256" key="1">
    <source>
        <dbReference type="ARBA" id="ARBA00005791"/>
    </source>
</evidence>
<dbReference type="Gene3D" id="3.40.30.10">
    <property type="entry name" value="Glutaredoxin"/>
    <property type="match status" value="1"/>
</dbReference>
<keyword evidence="5" id="KW-0676">Redox-active center</keyword>
<organism evidence="9">
    <name type="scientific">Schaalia odontolytica</name>
    <dbReference type="NCBI Taxonomy" id="1660"/>
    <lineage>
        <taxon>Bacteria</taxon>
        <taxon>Bacillati</taxon>
        <taxon>Actinomycetota</taxon>
        <taxon>Actinomycetes</taxon>
        <taxon>Actinomycetales</taxon>
        <taxon>Actinomycetaceae</taxon>
        <taxon>Schaalia</taxon>
    </lineage>
</organism>
<sequence>MESRGLGKQRIIAILLLACAVVLVAGAVWWTSRPSTSQSQAMASASAMPTQQAQESTAAPQQTQAAYAPTVTDQQGLDIIHSQQRRDANDARAKGSIDAPVVMVLYSDFSCPYCTRFAKQVEPQLQDLVDNGTLRIEWRDLAQISQSSPLAAQAGIAAANQGRFWEFVSAAYGEADPSGHPEYTMDNLTALAQKAGVPDISRFQADTNDPETAAEVKQAQNDAYKIGIQGTPFMFIGDSFISGFRDADYVRATIQNQAEHLKK</sequence>